<evidence type="ECO:0000313" key="3">
    <source>
        <dbReference type="Proteomes" id="UP001160483"/>
    </source>
</evidence>
<accession>A0AAU9KXT8</accession>
<comment type="caution">
    <text evidence="1">The sequence shown here is derived from an EMBL/GenBank/DDBJ whole genome shotgun (WGS) entry which is preliminary data.</text>
</comment>
<reference evidence="1" key="1">
    <citation type="submission" date="2021-11" db="EMBL/GenBank/DDBJ databases">
        <authorList>
            <person name="Islam A."/>
            <person name="Islam S."/>
            <person name="Flora M.S."/>
            <person name="Rahman M."/>
            <person name="Ziaur R.M."/>
            <person name="Epstein J.H."/>
            <person name="Hassan M."/>
            <person name="Klassen M."/>
            <person name="Woodard K."/>
            <person name="Webb A."/>
            <person name="Webby R.J."/>
            <person name="El Zowalaty M.E."/>
        </authorList>
    </citation>
    <scope>NUCLEOTIDE SEQUENCE</scope>
    <source>
        <strain evidence="1">Pbs3</strain>
    </source>
</reference>
<dbReference type="EMBL" id="CAKKTJ010000204">
    <property type="protein sequence ID" value="CAH0477940.1"/>
    <property type="molecule type" value="Genomic_DNA"/>
</dbReference>
<evidence type="ECO:0000313" key="2">
    <source>
        <dbReference type="EMBL" id="CAH0477949.1"/>
    </source>
</evidence>
<organism evidence="1 3">
    <name type="scientific">Peronospora belbahrii</name>
    <dbReference type="NCBI Taxonomy" id="622444"/>
    <lineage>
        <taxon>Eukaryota</taxon>
        <taxon>Sar</taxon>
        <taxon>Stramenopiles</taxon>
        <taxon>Oomycota</taxon>
        <taxon>Peronosporomycetes</taxon>
        <taxon>Peronosporales</taxon>
        <taxon>Peronosporaceae</taxon>
        <taxon>Peronospora</taxon>
    </lineage>
</organism>
<proteinExistence type="predicted"/>
<sequence>MEQTARDKFFKLLRLHKVELFNSKSFGQWERMVDIRYKNNRKKAESAMLSTLTHLYTDEGLRHMLVTAHLQEKLIVSLKEAQLKKDMYKLLVKELAKHYDESALGGILRTAEKKIGTGGPGYLLAYKKEFEIALREMWRHDGKSLDDMVLLLSKNGDASSSTPSS</sequence>
<protein>
    <submittedName>
        <fullName evidence="1">Uncharacterized protein</fullName>
    </submittedName>
</protein>
<dbReference type="EMBL" id="CAKKTJ010000204">
    <property type="protein sequence ID" value="CAH0477949.1"/>
    <property type="molecule type" value="Genomic_DNA"/>
</dbReference>
<gene>
    <name evidence="1" type="ORF">PBS003_LOCUS4661</name>
    <name evidence="2" type="ORF">PBS003_LOCUS4670</name>
</gene>
<name>A0AAU9KXT8_9STRA</name>
<evidence type="ECO:0000313" key="1">
    <source>
        <dbReference type="EMBL" id="CAH0477940.1"/>
    </source>
</evidence>
<dbReference type="AlphaFoldDB" id="A0AAU9KXT8"/>
<dbReference type="Proteomes" id="UP001160483">
    <property type="component" value="Unassembled WGS sequence"/>
</dbReference>